<reference evidence="1 2" key="1">
    <citation type="journal article" date="2012" name="PLoS ONE">
        <title>Edwardsiella comparative phylogenomics reveal the new intra/inter-species taxonomic relationships, virulence evolution and niche adaptation mechanisms.</title>
        <authorList>
            <person name="Yang M."/>
            <person name="Lv Y."/>
            <person name="Xiao J."/>
            <person name="Wu H."/>
            <person name="Zheng H."/>
            <person name="Liu Q."/>
            <person name="Zhang Y."/>
            <person name="Wang Q."/>
        </authorList>
    </citation>
    <scope>NUCLEOTIDE SEQUENCE [LARGE SCALE GENOMIC DNA]</scope>
    <source>
        <strain evidence="2">080813</strain>
    </source>
</reference>
<protein>
    <submittedName>
        <fullName evidence="1">Uncharacterized protein</fullName>
    </submittedName>
</protein>
<dbReference type="AlphaFoldDB" id="A0A076LK90"/>
<gene>
    <name evidence="1" type="ORF">ETEE_0766</name>
</gene>
<dbReference type="KEGG" id="ete:ETEE_0766"/>
<accession>A0A076LK90</accession>
<dbReference type="Proteomes" id="UP000028681">
    <property type="component" value="Chromosome"/>
</dbReference>
<dbReference type="HOGENOM" id="CLU_217163_0_0_6"/>
<evidence type="ECO:0000313" key="2">
    <source>
        <dbReference type="Proteomes" id="UP000028681"/>
    </source>
</evidence>
<evidence type="ECO:0000313" key="1">
    <source>
        <dbReference type="EMBL" id="AIJ07237.1"/>
    </source>
</evidence>
<organism evidence="1 2">
    <name type="scientific">Edwardsiella anguillarum ET080813</name>
    <dbReference type="NCBI Taxonomy" id="667120"/>
    <lineage>
        <taxon>Bacteria</taxon>
        <taxon>Pseudomonadati</taxon>
        <taxon>Pseudomonadota</taxon>
        <taxon>Gammaproteobacteria</taxon>
        <taxon>Enterobacterales</taxon>
        <taxon>Hafniaceae</taxon>
        <taxon>Edwardsiella</taxon>
    </lineage>
</organism>
<sequence length="46" mass="5962">MKFDRSIIRDLNQTISQVSRRRRRRRRRYRQEQLKNKIKTIIYKQK</sequence>
<name>A0A076LK90_9GAMM</name>
<proteinExistence type="predicted"/>
<dbReference type="EMBL" id="CP006664">
    <property type="protein sequence ID" value="AIJ07237.1"/>
    <property type="molecule type" value="Genomic_DNA"/>
</dbReference>